<organism evidence="2 3">
    <name type="scientific">Salvia divinorum</name>
    <name type="common">Maria pastora</name>
    <name type="synonym">Diviner's sage</name>
    <dbReference type="NCBI Taxonomy" id="28513"/>
    <lineage>
        <taxon>Eukaryota</taxon>
        <taxon>Viridiplantae</taxon>
        <taxon>Streptophyta</taxon>
        <taxon>Embryophyta</taxon>
        <taxon>Tracheophyta</taxon>
        <taxon>Spermatophyta</taxon>
        <taxon>Magnoliopsida</taxon>
        <taxon>eudicotyledons</taxon>
        <taxon>Gunneridae</taxon>
        <taxon>Pentapetalae</taxon>
        <taxon>asterids</taxon>
        <taxon>lamiids</taxon>
        <taxon>Lamiales</taxon>
        <taxon>Lamiaceae</taxon>
        <taxon>Nepetoideae</taxon>
        <taxon>Mentheae</taxon>
        <taxon>Salviinae</taxon>
        <taxon>Salvia</taxon>
        <taxon>Salvia subgen. Calosphace</taxon>
    </lineage>
</organism>
<protein>
    <submittedName>
        <fullName evidence="2">Uncharacterized protein</fullName>
    </submittedName>
</protein>
<feature type="compositionally biased region" description="Basic and acidic residues" evidence="1">
    <location>
        <begin position="73"/>
        <end position="88"/>
    </location>
</feature>
<feature type="region of interest" description="Disordered" evidence="1">
    <location>
        <begin position="66"/>
        <end position="88"/>
    </location>
</feature>
<dbReference type="EMBL" id="JBEAFC010000006">
    <property type="protein sequence ID" value="KAL1554374.1"/>
    <property type="molecule type" value="Genomic_DNA"/>
</dbReference>
<evidence type="ECO:0000313" key="3">
    <source>
        <dbReference type="Proteomes" id="UP001567538"/>
    </source>
</evidence>
<sequence length="170" mass="18655">MMTDLSLTLTPAKRAECEVMTHPDEPPKRLYRSPTKDHGSELDSDSSFDPVHSPFLLRSPLGVADECSDADDEKPATDAVRNSEDYKEYPKVKDMDDGESLFPTNSSSTVLGKGPTLASWYQDLMPYFDLSRLNESAALKIYEASLPCELGCDGTLTVILNRCESASPGV</sequence>
<dbReference type="Proteomes" id="UP001567538">
    <property type="component" value="Unassembled WGS sequence"/>
</dbReference>
<proteinExistence type="predicted"/>
<name>A0ABD1HD51_SALDI</name>
<keyword evidence="3" id="KW-1185">Reference proteome</keyword>
<evidence type="ECO:0000256" key="1">
    <source>
        <dbReference type="SAM" id="MobiDB-lite"/>
    </source>
</evidence>
<reference evidence="2 3" key="1">
    <citation type="submission" date="2024-06" db="EMBL/GenBank/DDBJ databases">
        <title>A chromosome level genome sequence of Diviner's sage (Salvia divinorum).</title>
        <authorList>
            <person name="Ford S.A."/>
            <person name="Ro D.-K."/>
            <person name="Ness R.W."/>
            <person name="Phillips M.A."/>
        </authorList>
    </citation>
    <scope>NUCLEOTIDE SEQUENCE [LARGE SCALE GENOMIC DNA]</scope>
    <source>
        <strain evidence="2">SAF-2024a</strain>
        <tissue evidence="2">Leaf</tissue>
    </source>
</reference>
<feature type="region of interest" description="Disordered" evidence="1">
    <location>
        <begin position="1"/>
        <end position="49"/>
    </location>
</feature>
<comment type="caution">
    <text evidence="2">The sequence shown here is derived from an EMBL/GenBank/DDBJ whole genome shotgun (WGS) entry which is preliminary data.</text>
</comment>
<accession>A0ABD1HD51</accession>
<evidence type="ECO:0000313" key="2">
    <source>
        <dbReference type="EMBL" id="KAL1554374.1"/>
    </source>
</evidence>
<gene>
    <name evidence="2" type="ORF">AAHA92_14940</name>
</gene>
<feature type="compositionally biased region" description="Basic and acidic residues" evidence="1">
    <location>
        <begin position="13"/>
        <end position="41"/>
    </location>
</feature>
<dbReference type="AlphaFoldDB" id="A0ABD1HD51"/>